<dbReference type="GO" id="GO:0046872">
    <property type="term" value="F:metal ion binding"/>
    <property type="evidence" value="ECO:0007669"/>
    <property type="project" value="UniProtKB-KW"/>
</dbReference>
<dbReference type="EMBL" id="CAJQUM010000001">
    <property type="protein sequence ID" value="CAG4883707.1"/>
    <property type="molecule type" value="Genomic_DNA"/>
</dbReference>
<organism evidence="6 7">
    <name type="scientific">Georgfuchsia toluolica</name>
    <dbReference type="NCBI Taxonomy" id="424218"/>
    <lineage>
        <taxon>Bacteria</taxon>
        <taxon>Pseudomonadati</taxon>
        <taxon>Pseudomonadota</taxon>
        <taxon>Betaproteobacteria</taxon>
        <taxon>Nitrosomonadales</taxon>
        <taxon>Sterolibacteriaceae</taxon>
        <taxon>Georgfuchsia</taxon>
    </lineage>
</organism>
<dbReference type="InterPro" id="IPR003607">
    <property type="entry name" value="HD/PDEase_dom"/>
</dbReference>
<protein>
    <submittedName>
        <fullName evidence="6">Phosphohydrolase</fullName>
    </submittedName>
</protein>
<dbReference type="FunFam" id="1.10.3210.10:FF:000012">
    <property type="entry name" value="HD domain containing 3"/>
    <property type="match status" value="1"/>
</dbReference>
<gene>
    <name evidence="6" type="ORF">GTOL_11590</name>
</gene>
<dbReference type="Gene3D" id="1.10.3210.10">
    <property type="entry name" value="Hypothetical protein af1432"/>
    <property type="match status" value="1"/>
</dbReference>
<evidence type="ECO:0000256" key="1">
    <source>
        <dbReference type="ARBA" id="ARBA00001936"/>
    </source>
</evidence>
<dbReference type="SUPFAM" id="SSF109604">
    <property type="entry name" value="HD-domain/PDEase-like"/>
    <property type="match status" value="1"/>
</dbReference>
<keyword evidence="3" id="KW-0378">Hydrolase</keyword>
<evidence type="ECO:0000256" key="4">
    <source>
        <dbReference type="ARBA" id="ARBA00023211"/>
    </source>
</evidence>
<dbReference type="Proteomes" id="UP000742786">
    <property type="component" value="Unassembled WGS sequence"/>
</dbReference>
<comment type="cofactor">
    <cofactor evidence="1">
        <name>Mn(2+)</name>
        <dbReference type="ChEBI" id="CHEBI:29035"/>
    </cofactor>
</comment>
<dbReference type="InterPro" id="IPR052194">
    <property type="entry name" value="MESH1"/>
</dbReference>
<keyword evidence="7" id="KW-1185">Reference proteome</keyword>
<keyword evidence="4" id="KW-0464">Manganese</keyword>
<dbReference type="PANTHER" id="PTHR46246:SF1">
    <property type="entry name" value="GUANOSINE-3',5'-BIS(DIPHOSPHATE) 3'-PYROPHOSPHOHYDROLASE MESH1"/>
    <property type="match status" value="1"/>
</dbReference>
<dbReference type="InterPro" id="IPR006674">
    <property type="entry name" value="HD_domain"/>
</dbReference>
<dbReference type="GO" id="GO:0008893">
    <property type="term" value="F:guanosine-3',5'-bis(diphosphate) 3'-diphosphatase activity"/>
    <property type="evidence" value="ECO:0007669"/>
    <property type="project" value="TreeGrafter"/>
</dbReference>
<dbReference type="PANTHER" id="PTHR46246">
    <property type="entry name" value="GUANOSINE-3',5'-BIS(DIPHOSPHATE) 3'-PYROPHOSPHOHYDROLASE MESH1"/>
    <property type="match status" value="1"/>
</dbReference>
<evidence type="ECO:0000313" key="7">
    <source>
        <dbReference type="Proteomes" id="UP000742786"/>
    </source>
</evidence>
<accession>A0A916N8V2</accession>
<name>A0A916N8V2_9PROT</name>
<evidence type="ECO:0000259" key="5">
    <source>
        <dbReference type="PROSITE" id="PS51831"/>
    </source>
</evidence>
<dbReference type="PROSITE" id="PS51831">
    <property type="entry name" value="HD"/>
    <property type="match status" value="1"/>
</dbReference>
<proteinExistence type="predicted"/>
<dbReference type="AlphaFoldDB" id="A0A916N8V2"/>
<dbReference type="Pfam" id="PF13328">
    <property type="entry name" value="HD_4"/>
    <property type="match status" value="1"/>
</dbReference>
<dbReference type="SMART" id="SM00471">
    <property type="entry name" value="HDc"/>
    <property type="match status" value="1"/>
</dbReference>
<sequence length="182" mass="20663">MSPNRHDQMKRLIKSLAFASNKHRNQRRKDVAASPYINHPIALADVLANEGDVEDERVLMAAVLHDTIEDTETTEQELVEEFGPEVVAIVLDVTDDKSLPKAERKRLQVEHSSAISSGAKLVKLADMICNLRDILTGPPADWSVERQQEYFDWAKAVVEGLRGVHPELERVFDKVYRERPKL</sequence>
<keyword evidence="2" id="KW-0479">Metal-binding</keyword>
<reference evidence="6" key="1">
    <citation type="submission" date="2021-04" db="EMBL/GenBank/DDBJ databases">
        <authorList>
            <person name="Hornung B."/>
        </authorList>
    </citation>
    <scope>NUCLEOTIDE SEQUENCE</scope>
    <source>
        <strain evidence="6">G5G6</strain>
    </source>
</reference>
<evidence type="ECO:0000256" key="3">
    <source>
        <dbReference type="ARBA" id="ARBA00022801"/>
    </source>
</evidence>
<evidence type="ECO:0000256" key="2">
    <source>
        <dbReference type="ARBA" id="ARBA00022723"/>
    </source>
</evidence>
<comment type="caution">
    <text evidence="6">The sequence shown here is derived from an EMBL/GenBank/DDBJ whole genome shotgun (WGS) entry which is preliminary data.</text>
</comment>
<feature type="domain" description="HD" evidence="5">
    <location>
        <begin position="36"/>
        <end position="131"/>
    </location>
</feature>
<evidence type="ECO:0000313" key="6">
    <source>
        <dbReference type="EMBL" id="CAG4883707.1"/>
    </source>
</evidence>